<feature type="region of interest" description="Disordered" evidence="1">
    <location>
        <begin position="27"/>
        <end position="51"/>
    </location>
</feature>
<sequence>MGNLPALLGPWWDAGAMFLQSSLPWQRCDPGKGKQGRKRPEKGLRGPYQELSTGPVCHKSQSVWPRRAPIPLEPHGQRCVGGHCPVLGCAGREPGREPLGKEFPDPSLVPLLSPALPVAAAGASLQRGQAWPGAQRGIGLSVTEGNQQTWWVQEPWRRMRWDPQAWVGRPPGTASPSCYLSPCWGNEDQATEAYIPAPALLFSSLA</sequence>
<protein>
    <submittedName>
        <fullName evidence="2">Uncharacterized protein</fullName>
    </submittedName>
</protein>
<dbReference type="EMBL" id="OX459942">
    <property type="protein sequence ID" value="CAI9177274.1"/>
    <property type="molecule type" value="Genomic_DNA"/>
</dbReference>
<accession>A0ABN8ZU82</accession>
<reference evidence="2" key="1">
    <citation type="submission" date="2023-04" db="EMBL/GenBank/DDBJ databases">
        <authorList>
            <consortium name="ELIXIR-Norway"/>
        </authorList>
    </citation>
    <scope>NUCLEOTIDE SEQUENCE [LARGE SCALE GENOMIC DNA]</scope>
</reference>
<name>A0ABN8ZU82_RANTA</name>
<gene>
    <name evidence="2" type="ORF">MRATA1EN1_LOCUS26236</name>
</gene>
<organism evidence="2 3">
    <name type="scientific">Rangifer tarandus platyrhynchus</name>
    <name type="common">Svalbard reindeer</name>
    <dbReference type="NCBI Taxonomy" id="3082113"/>
    <lineage>
        <taxon>Eukaryota</taxon>
        <taxon>Metazoa</taxon>
        <taxon>Chordata</taxon>
        <taxon>Craniata</taxon>
        <taxon>Vertebrata</taxon>
        <taxon>Euteleostomi</taxon>
        <taxon>Mammalia</taxon>
        <taxon>Eutheria</taxon>
        <taxon>Laurasiatheria</taxon>
        <taxon>Artiodactyla</taxon>
        <taxon>Ruminantia</taxon>
        <taxon>Pecora</taxon>
        <taxon>Cervidae</taxon>
        <taxon>Odocoileinae</taxon>
        <taxon>Rangifer</taxon>
    </lineage>
</organism>
<proteinExistence type="predicted"/>
<keyword evidence="3" id="KW-1185">Reference proteome</keyword>
<evidence type="ECO:0000256" key="1">
    <source>
        <dbReference type="SAM" id="MobiDB-lite"/>
    </source>
</evidence>
<evidence type="ECO:0000313" key="3">
    <source>
        <dbReference type="Proteomes" id="UP001176941"/>
    </source>
</evidence>
<dbReference type="Proteomes" id="UP001176941">
    <property type="component" value="Chromosome 6"/>
</dbReference>
<evidence type="ECO:0000313" key="2">
    <source>
        <dbReference type="EMBL" id="CAI9177274.1"/>
    </source>
</evidence>